<reference evidence="2 3" key="1">
    <citation type="submission" date="2017-02" db="EMBL/GenBank/DDBJ databases">
        <title>Draft genome sequence of Moraxella porci CCUG 54912T type strain.</title>
        <authorList>
            <person name="Salva-Serra F."/>
            <person name="Engstrom-Jakobsson H."/>
            <person name="Thorell K."/>
            <person name="Jaen-Luchoro D."/>
            <person name="Gonzales-Siles L."/>
            <person name="Karlsson R."/>
            <person name="Yazdan S."/>
            <person name="Boulund F."/>
            <person name="Johnning A."/>
            <person name="Engstrand L."/>
            <person name="Kristiansson E."/>
            <person name="Moore E."/>
        </authorList>
    </citation>
    <scope>NUCLEOTIDE SEQUENCE [LARGE SCALE GENOMIC DNA]</scope>
    <source>
        <strain evidence="2 3">CCUG 54912</strain>
    </source>
</reference>
<evidence type="ECO:0000313" key="2">
    <source>
        <dbReference type="EMBL" id="OOS24767.1"/>
    </source>
</evidence>
<keyword evidence="1" id="KW-1133">Transmembrane helix</keyword>
<evidence type="ECO:0000256" key="1">
    <source>
        <dbReference type="SAM" id="Phobius"/>
    </source>
</evidence>
<feature type="transmembrane region" description="Helical" evidence="1">
    <location>
        <begin position="6"/>
        <end position="25"/>
    </location>
</feature>
<feature type="transmembrane region" description="Helical" evidence="1">
    <location>
        <begin position="32"/>
        <end position="55"/>
    </location>
</feature>
<proteinExistence type="predicted"/>
<keyword evidence="1" id="KW-0812">Transmembrane</keyword>
<protein>
    <submittedName>
        <fullName evidence="2">Uncharacterized protein</fullName>
    </submittedName>
</protein>
<accession>A0A1T0CR03</accession>
<comment type="caution">
    <text evidence="2">The sequence shown here is derived from an EMBL/GenBank/DDBJ whole genome shotgun (WGS) entry which is preliminary data.</text>
</comment>
<dbReference type="RefSeq" id="WP_078317931.1">
    <property type="nucleotide sequence ID" value="NZ_MUYV01000007.1"/>
</dbReference>
<keyword evidence="3" id="KW-1185">Reference proteome</keyword>
<dbReference type="EMBL" id="MUYV01000007">
    <property type="protein sequence ID" value="OOS24767.1"/>
    <property type="molecule type" value="Genomic_DNA"/>
</dbReference>
<evidence type="ECO:0000313" key="3">
    <source>
        <dbReference type="Proteomes" id="UP000190683"/>
    </source>
</evidence>
<dbReference type="STRING" id="573983.B0681_06425"/>
<keyword evidence="1" id="KW-0472">Membrane</keyword>
<dbReference type="Proteomes" id="UP000190683">
    <property type="component" value="Unassembled WGS sequence"/>
</dbReference>
<organism evidence="2 3">
    <name type="scientific">Moraxella porci DSM 25326</name>
    <dbReference type="NCBI Taxonomy" id="573983"/>
    <lineage>
        <taxon>Bacteria</taxon>
        <taxon>Pseudomonadati</taxon>
        <taxon>Pseudomonadota</taxon>
        <taxon>Gammaproteobacteria</taxon>
        <taxon>Moraxellales</taxon>
        <taxon>Moraxellaceae</taxon>
        <taxon>Moraxella</taxon>
    </lineage>
</organism>
<dbReference type="AlphaFoldDB" id="A0A1T0CR03"/>
<name>A0A1T0CR03_9GAMM</name>
<feature type="transmembrane region" description="Helical" evidence="1">
    <location>
        <begin position="75"/>
        <end position="97"/>
    </location>
</feature>
<sequence>MATLALAKRILLFLHIIFIPVSLILQLPKQGLFSTILWMFQLNVMVFVGLNLVYLLVANLQNDELPRQIFRQSKWIYLGSLGFMTLLFVFNLIRFIISH</sequence>
<gene>
    <name evidence="2" type="ORF">B0681_06425</name>
</gene>